<evidence type="ECO:0000313" key="4">
    <source>
        <dbReference type="EMBL" id="GMI24037.1"/>
    </source>
</evidence>
<accession>A0ABQ6MCY7</accession>
<dbReference type="Gene3D" id="3.80.10.10">
    <property type="entry name" value="Ribonuclease Inhibitor"/>
    <property type="match status" value="2"/>
</dbReference>
<proteinExistence type="predicted"/>
<dbReference type="EMBL" id="BRYB01003998">
    <property type="protein sequence ID" value="GMI24037.1"/>
    <property type="molecule type" value="Genomic_DNA"/>
</dbReference>
<protein>
    <submittedName>
        <fullName evidence="4">Uncharacterized protein</fullName>
    </submittedName>
</protein>
<dbReference type="InterPro" id="IPR001611">
    <property type="entry name" value="Leu-rich_rpt"/>
</dbReference>
<feature type="transmembrane region" description="Helical" evidence="3">
    <location>
        <begin position="34"/>
        <end position="52"/>
    </location>
</feature>
<evidence type="ECO:0000256" key="3">
    <source>
        <dbReference type="SAM" id="Phobius"/>
    </source>
</evidence>
<reference evidence="4 5" key="1">
    <citation type="journal article" date="2023" name="Commun. Biol.">
        <title>Genome analysis of Parmales, the sister group of diatoms, reveals the evolutionary specialization of diatoms from phago-mixotrophs to photoautotrophs.</title>
        <authorList>
            <person name="Ban H."/>
            <person name="Sato S."/>
            <person name="Yoshikawa S."/>
            <person name="Yamada K."/>
            <person name="Nakamura Y."/>
            <person name="Ichinomiya M."/>
            <person name="Sato N."/>
            <person name="Blanc-Mathieu R."/>
            <person name="Endo H."/>
            <person name="Kuwata A."/>
            <person name="Ogata H."/>
        </authorList>
    </citation>
    <scope>NUCLEOTIDE SEQUENCE [LARGE SCALE GENOMIC DNA]</scope>
</reference>
<dbReference type="SMART" id="SM00369">
    <property type="entry name" value="LRR_TYP"/>
    <property type="match status" value="3"/>
</dbReference>
<sequence>MTSFGTRTRAVAAVLIFLLSPLLFHYASSFAASYPLTALAAFIWLSVAYAKLLEGNDKKKGTNLALLALHCIAVVAVLHTFDSVVYWRQLVTKLLDVKLGKEDPLKALNKVPWLKPLVQGWRENFAIEHAGKYSIVLIVCIELVEFVTQTTNASQLARYLDWKTLGFYVNIIAANSVLFGVCLIVPERFVDESGMVAVDVLIDATYILFNILYVKNIESYWAIIIPLAFAVNTPDKAFKRKAQLKVNDIAAYFKNGITAATVCGFGVDLDPRNDAWELDVSECELEKLGGWNEAFVDLEVLDLSDNELVELPRWLGEGRTGKLRELRARGNKVEAFVDGMLGGVNTTLVEVDLRDNEIVELPYELMNVESKNTVLLFDGNPCAEVVDWSGLGKDRLPARMVGEGYDNGGWNSSLRVLKMGRNELDESVFGELVTANFSNIEELDVSWNALEGIEKEGVRGLEKLRMLDVSGNERISAEDLVAAPEGLEMLNSSFCGVDEIDGGQAVKLQDRNMTLHGNLVTRLEWPYELELKKIPAWLRTLEKITEANLGYCDVKELKGGAFPASLEKLNIKNQGSEGLRLHPDSFEGLPNLWFLEASTNKITEDEMHPGLFAGATSLSELHLEGNPEMRRFNATELFPGGSKIVSLIDLK</sequence>
<evidence type="ECO:0000256" key="1">
    <source>
        <dbReference type="ARBA" id="ARBA00022614"/>
    </source>
</evidence>
<organism evidence="4 5">
    <name type="scientific">Tetraparma gracilis</name>
    <dbReference type="NCBI Taxonomy" id="2962635"/>
    <lineage>
        <taxon>Eukaryota</taxon>
        <taxon>Sar</taxon>
        <taxon>Stramenopiles</taxon>
        <taxon>Ochrophyta</taxon>
        <taxon>Bolidophyceae</taxon>
        <taxon>Parmales</taxon>
        <taxon>Triparmaceae</taxon>
        <taxon>Tetraparma</taxon>
    </lineage>
</organism>
<dbReference type="PANTHER" id="PTHR45712">
    <property type="entry name" value="AGAP008170-PA"/>
    <property type="match status" value="1"/>
</dbReference>
<keyword evidence="2" id="KW-0677">Repeat</keyword>
<dbReference type="InterPro" id="IPR032675">
    <property type="entry name" value="LRR_dom_sf"/>
</dbReference>
<comment type="caution">
    <text evidence="4">The sequence shown here is derived from an EMBL/GenBank/DDBJ whole genome shotgun (WGS) entry which is preliminary data.</text>
</comment>
<keyword evidence="1" id="KW-0433">Leucine-rich repeat</keyword>
<dbReference type="Proteomes" id="UP001165060">
    <property type="component" value="Unassembled WGS sequence"/>
</dbReference>
<feature type="non-terminal residue" evidence="4">
    <location>
        <position position="651"/>
    </location>
</feature>
<dbReference type="SUPFAM" id="SSF52058">
    <property type="entry name" value="L domain-like"/>
    <property type="match status" value="1"/>
</dbReference>
<name>A0ABQ6MCY7_9STRA</name>
<keyword evidence="3" id="KW-0472">Membrane</keyword>
<dbReference type="Pfam" id="PF00560">
    <property type="entry name" value="LRR_1"/>
    <property type="match status" value="1"/>
</dbReference>
<keyword evidence="5" id="KW-1185">Reference proteome</keyword>
<feature type="transmembrane region" description="Helical" evidence="3">
    <location>
        <begin position="165"/>
        <end position="184"/>
    </location>
</feature>
<feature type="transmembrane region" description="Helical" evidence="3">
    <location>
        <begin position="64"/>
        <end position="87"/>
    </location>
</feature>
<evidence type="ECO:0000256" key="2">
    <source>
        <dbReference type="ARBA" id="ARBA00022737"/>
    </source>
</evidence>
<dbReference type="InterPro" id="IPR050333">
    <property type="entry name" value="SLRP"/>
</dbReference>
<keyword evidence="3" id="KW-0812">Transmembrane</keyword>
<dbReference type="PANTHER" id="PTHR45712:SF22">
    <property type="entry name" value="INSULIN-LIKE GROWTH FACTOR-BINDING PROTEIN COMPLEX ACID LABILE SUBUNIT"/>
    <property type="match status" value="1"/>
</dbReference>
<dbReference type="InterPro" id="IPR003591">
    <property type="entry name" value="Leu-rich_rpt_typical-subtyp"/>
</dbReference>
<dbReference type="Pfam" id="PF13516">
    <property type="entry name" value="LRR_6"/>
    <property type="match status" value="1"/>
</dbReference>
<evidence type="ECO:0000313" key="5">
    <source>
        <dbReference type="Proteomes" id="UP001165060"/>
    </source>
</evidence>
<keyword evidence="3" id="KW-1133">Transmembrane helix</keyword>
<gene>
    <name evidence="4" type="ORF">TeGR_g11498</name>
</gene>